<evidence type="ECO:0000313" key="10">
    <source>
        <dbReference type="Proteomes" id="UP001183582"/>
    </source>
</evidence>
<dbReference type="PANTHER" id="PTHR32024:SF1">
    <property type="entry name" value="KTR SYSTEM POTASSIUM UPTAKE PROTEIN B"/>
    <property type="match status" value="1"/>
</dbReference>
<comment type="subcellular location">
    <subcellularLocation>
        <location evidence="1">Cell membrane</location>
        <topology evidence="1">Multi-pass membrane protein</topology>
    </subcellularLocation>
</comment>
<name>A0AAJ2HK87_9MICO</name>
<keyword evidence="3" id="KW-1003">Cell membrane</keyword>
<evidence type="ECO:0000256" key="2">
    <source>
        <dbReference type="ARBA" id="ARBA00022448"/>
    </source>
</evidence>
<dbReference type="GO" id="GO:0005886">
    <property type="term" value="C:plasma membrane"/>
    <property type="evidence" value="ECO:0007669"/>
    <property type="project" value="UniProtKB-SubCell"/>
</dbReference>
<reference evidence="9 10" key="1">
    <citation type="submission" date="2021-06" db="EMBL/GenBank/DDBJ databases">
        <title>Genome-based taxonomic framework of Microbacterium strains isolated from marine environment, the description of four new species and reclassification of four preexisting species.</title>
        <authorList>
            <person name="Lee S.D."/>
            <person name="Kim S.-M."/>
            <person name="Byeon Y.-S."/>
            <person name="Yang H.L."/>
            <person name="Kim I.S."/>
        </authorList>
    </citation>
    <scope>NUCLEOTIDE SEQUENCE [LARGE SCALE GENOMIC DNA]</scope>
    <source>
        <strain evidence="9 10">KACC 20514</strain>
    </source>
</reference>
<evidence type="ECO:0000256" key="5">
    <source>
        <dbReference type="ARBA" id="ARBA00022989"/>
    </source>
</evidence>
<dbReference type="RefSeq" id="WP_310891253.1">
    <property type="nucleotide sequence ID" value="NZ_BAAAGR010000001.1"/>
</dbReference>
<evidence type="ECO:0000256" key="8">
    <source>
        <dbReference type="SAM" id="Phobius"/>
    </source>
</evidence>
<dbReference type="GeneID" id="301458107"/>
<dbReference type="Pfam" id="PF02386">
    <property type="entry name" value="TrkH"/>
    <property type="match status" value="1"/>
</dbReference>
<sequence>MLPRVVAGTRRRRVLRLHPAQAVVLGFASAVLVGTALLALPISAADRRPTDLVDALFTAVSAVCVTGLVTLDTATHWSGFGLAVILVLIQLGGLGIMVFATLIGLVLVRRLSVRSRLNAAAETDAVGSADVRRVVRGILSCGVDRWMAAFCDRLAAVRRA</sequence>
<feature type="transmembrane region" description="Helical" evidence="8">
    <location>
        <begin position="52"/>
        <end position="71"/>
    </location>
</feature>
<evidence type="ECO:0000256" key="1">
    <source>
        <dbReference type="ARBA" id="ARBA00004651"/>
    </source>
</evidence>
<gene>
    <name evidence="9" type="ORF">KZC50_07705</name>
</gene>
<dbReference type="EMBL" id="JAHWXH010000001">
    <property type="protein sequence ID" value="MDS0245496.1"/>
    <property type="molecule type" value="Genomic_DNA"/>
</dbReference>
<organism evidence="9 10">
    <name type="scientific">Microbacterium aurantiacum</name>
    <dbReference type="NCBI Taxonomy" id="162393"/>
    <lineage>
        <taxon>Bacteria</taxon>
        <taxon>Bacillati</taxon>
        <taxon>Actinomycetota</taxon>
        <taxon>Actinomycetes</taxon>
        <taxon>Micrococcales</taxon>
        <taxon>Microbacteriaceae</taxon>
        <taxon>Microbacterium</taxon>
    </lineage>
</organism>
<evidence type="ECO:0000256" key="7">
    <source>
        <dbReference type="ARBA" id="ARBA00023136"/>
    </source>
</evidence>
<dbReference type="PANTHER" id="PTHR32024">
    <property type="entry name" value="TRK SYSTEM POTASSIUM UPTAKE PROTEIN TRKG-RELATED"/>
    <property type="match status" value="1"/>
</dbReference>
<dbReference type="Proteomes" id="UP001183582">
    <property type="component" value="Unassembled WGS sequence"/>
</dbReference>
<dbReference type="GO" id="GO:0030001">
    <property type="term" value="P:metal ion transport"/>
    <property type="evidence" value="ECO:0007669"/>
    <property type="project" value="UniProtKB-ARBA"/>
</dbReference>
<comment type="caution">
    <text evidence="9">The sequence shown here is derived from an EMBL/GenBank/DDBJ whole genome shotgun (WGS) entry which is preliminary data.</text>
</comment>
<feature type="transmembrane region" description="Helical" evidence="8">
    <location>
        <begin position="20"/>
        <end position="40"/>
    </location>
</feature>
<feature type="transmembrane region" description="Helical" evidence="8">
    <location>
        <begin position="77"/>
        <end position="108"/>
    </location>
</feature>
<evidence type="ECO:0000313" key="9">
    <source>
        <dbReference type="EMBL" id="MDS0245496.1"/>
    </source>
</evidence>
<protein>
    <submittedName>
        <fullName evidence="9">Uncharacterized protein</fullName>
    </submittedName>
</protein>
<accession>A0AAJ2HK87</accession>
<keyword evidence="7 8" id="KW-0472">Membrane</keyword>
<proteinExistence type="predicted"/>
<keyword evidence="6" id="KW-0406">Ion transport</keyword>
<evidence type="ECO:0000256" key="6">
    <source>
        <dbReference type="ARBA" id="ARBA00023065"/>
    </source>
</evidence>
<dbReference type="GO" id="GO:0008324">
    <property type="term" value="F:monoatomic cation transmembrane transporter activity"/>
    <property type="evidence" value="ECO:0007669"/>
    <property type="project" value="InterPro"/>
</dbReference>
<keyword evidence="2" id="KW-0813">Transport</keyword>
<evidence type="ECO:0000256" key="4">
    <source>
        <dbReference type="ARBA" id="ARBA00022692"/>
    </source>
</evidence>
<keyword evidence="5 8" id="KW-1133">Transmembrane helix</keyword>
<keyword evidence="4 8" id="KW-0812">Transmembrane</keyword>
<dbReference type="AlphaFoldDB" id="A0AAJ2HK87"/>
<dbReference type="InterPro" id="IPR003445">
    <property type="entry name" value="Cat_transpt"/>
</dbReference>
<evidence type="ECO:0000256" key="3">
    <source>
        <dbReference type="ARBA" id="ARBA00022475"/>
    </source>
</evidence>